<dbReference type="FunCoup" id="A0A146GCJ0">
    <property type="interactions" value="367"/>
</dbReference>
<dbReference type="GO" id="GO:0005886">
    <property type="term" value="C:plasma membrane"/>
    <property type="evidence" value="ECO:0007669"/>
    <property type="project" value="UniProtKB-SubCell"/>
</dbReference>
<feature type="domain" description="CobQ/CobB/MinD/ParA nucleotide binding" evidence="10">
    <location>
        <begin position="574"/>
        <end position="735"/>
    </location>
</feature>
<dbReference type="InterPro" id="IPR027417">
    <property type="entry name" value="P-loop_NTPase"/>
</dbReference>
<dbReference type="AlphaFoldDB" id="A0A146GCJ0"/>
<dbReference type="InterPro" id="IPR050445">
    <property type="entry name" value="Bact_polysacc_biosynth/exp"/>
</dbReference>
<dbReference type="Pfam" id="PF01656">
    <property type="entry name" value="CbiA"/>
    <property type="match status" value="1"/>
</dbReference>
<evidence type="ECO:0000256" key="7">
    <source>
        <dbReference type="ARBA" id="ARBA00023136"/>
    </source>
</evidence>
<feature type="domain" description="Tyrosine-protein kinase G-rich" evidence="12">
    <location>
        <begin position="381"/>
        <end position="451"/>
    </location>
</feature>
<name>A0A146GCJ0_TERSA</name>
<evidence type="ECO:0000259" key="11">
    <source>
        <dbReference type="Pfam" id="PF02706"/>
    </source>
</evidence>
<evidence type="ECO:0000256" key="3">
    <source>
        <dbReference type="ARBA" id="ARBA00022692"/>
    </source>
</evidence>
<dbReference type="EMBL" id="BDCO01000002">
    <property type="protein sequence ID" value="GAT34903.1"/>
    <property type="molecule type" value="Genomic_DNA"/>
</dbReference>
<dbReference type="InterPro" id="IPR003856">
    <property type="entry name" value="LPS_length_determ_N"/>
</dbReference>
<evidence type="ECO:0000256" key="2">
    <source>
        <dbReference type="ARBA" id="ARBA00022475"/>
    </source>
</evidence>
<dbReference type="InterPro" id="IPR032807">
    <property type="entry name" value="GNVR"/>
</dbReference>
<proteinExistence type="predicted"/>
<dbReference type="InParanoid" id="A0A146GCJ0"/>
<dbReference type="RefSeq" id="WP_075080495.1">
    <property type="nucleotide sequence ID" value="NZ_BDCO01000002.1"/>
</dbReference>
<evidence type="ECO:0000259" key="12">
    <source>
        <dbReference type="Pfam" id="PF13807"/>
    </source>
</evidence>
<feature type="coiled-coil region" evidence="8">
    <location>
        <begin position="199"/>
        <end position="310"/>
    </location>
</feature>
<comment type="subcellular location">
    <subcellularLocation>
        <location evidence="1">Cell membrane</location>
        <topology evidence="1">Multi-pass membrane protein</topology>
    </subcellularLocation>
</comment>
<dbReference type="PANTHER" id="PTHR32309:SF13">
    <property type="entry name" value="FERRIC ENTEROBACTIN TRANSPORT PROTEIN FEPE"/>
    <property type="match status" value="1"/>
</dbReference>
<keyword evidence="6 9" id="KW-1133">Transmembrane helix</keyword>
<dbReference type="CDD" id="cd05387">
    <property type="entry name" value="BY-kinase"/>
    <property type="match status" value="1"/>
</dbReference>
<organism evidence="13 14">
    <name type="scientific">Terrimicrobium sacchariphilum</name>
    <dbReference type="NCBI Taxonomy" id="690879"/>
    <lineage>
        <taxon>Bacteria</taxon>
        <taxon>Pseudomonadati</taxon>
        <taxon>Verrucomicrobiota</taxon>
        <taxon>Terrimicrobiia</taxon>
        <taxon>Terrimicrobiales</taxon>
        <taxon>Terrimicrobiaceae</taxon>
        <taxon>Terrimicrobium</taxon>
    </lineage>
</organism>
<dbReference type="InterPro" id="IPR002586">
    <property type="entry name" value="CobQ/CobB/MinD/ParA_Nub-bd_dom"/>
</dbReference>
<evidence type="ECO:0000313" key="13">
    <source>
        <dbReference type="EMBL" id="GAT34903.1"/>
    </source>
</evidence>
<evidence type="ECO:0000256" key="1">
    <source>
        <dbReference type="ARBA" id="ARBA00004651"/>
    </source>
</evidence>
<dbReference type="Pfam" id="PF13807">
    <property type="entry name" value="GNVR"/>
    <property type="match status" value="1"/>
</dbReference>
<keyword evidence="4" id="KW-0547">Nucleotide-binding</keyword>
<dbReference type="PANTHER" id="PTHR32309">
    <property type="entry name" value="TYROSINE-PROTEIN KINASE"/>
    <property type="match status" value="1"/>
</dbReference>
<feature type="coiled-coil region" evidence="8">
    <location>
        <begin position="343"/>
        <end position="374"/>
    </location>
</feature>
<keyword evidence="2" id="KW-1003">Cell membrane</keyword>
<keyword evidence="7 9" id="KW-0472">Membrane</keyword>
<evidence type="ECO:0000256" key="8">
    <source>
        <dbReference type="SAM" id="Coils"/>
    </source>
</evidence>
<feature type="transmembrane region" description="Helical" evidence="9">
    <location>
        <begin position="41"/>
        <end position="60"/>
    </location>
</feature>
<gene>
    <name evidence="13" type="ORF">TSACC_23337</name>
</gene>
<dbReference type="Pfam" id="PF02706">
    <property type="entry name" value="Wzz"/>
    <property type="match status" value="1"/>
</dbReference>
<sequence>MPKDDGENLTSKPAVNLSFRDDTHGDLFDSERWFNLLRSKAWLIAAVAVVVVIGAAAYAFRLPKIYESRALLQVEQLAQKVVDIADVSQENPQSTDFLKTVVEALKSRKLLARVVKAEGLDKDPDFAPPRKDGSPYSEIELVDKLAQKIDVQLIRGTRLVQIVVEDKNPEKAQKIAATFVKEFFRENFDQKLALSRVANEFLQDEADKLKVKLEASERKLQAYREDNKAVSLEERQNIIVEKLRELNSKVTEAKSKRLQLEADIDQLKRVEKGNLDALLAINSVSNLPQVALIREQLLNAEGDLAGLKERYLPKHPKYIAASMRIANLRQSLATEATQASETLSRLYEAAKDSEVKLEAALQEQEAKALELNKVAIPYNVLQRDVESDRALYESVTKRLKETAITQGIEQAPYRVIEEPMVPNVPSKPRIKLILLVSLVAGLGLGVALVVVIDLLDASLRTVDEAESYLGLPALTAVPEQRSKSVGEQVAEAWNDKTLGSLPKDLAQKQVLEPLRRSLNRKEREAQLKKHPLIFVEDPSSMQAEAIRTLRTSISLLGKQDDRKTFLFASAIPQEGKSFTSLNFAHALAQKGLRTVVIDADLRRPRLKDDLLPDAGDIDGLTDYLSGGAPLDQVVRKTDQDNLFLLPAGHRAPNPSELLGGSEFREMLAKLLLTYDRVVVDSAPVNAVSDALLIASCVDTACLVVRAGKTPKKASLRAVKQLQKSGAKLAGFIFNRLPVGGRSAGYYYYYYGGEYSKNSVYGEKSV</sequence>
<dbReference type="SUPFAM" id="SSF52540">
    <property type="entry name" value="P-loop containing nucleoside triphosphate hydrolases"/>
    <property type="match status" value="1"/>
</dbReference>
<evidence type="ECO:0000256" key="5">
    <source>
        <dbReference type="ARBA" id="ARBA00022840"/>
    </source>
</evidence>
<dbReference type="Gene3D" id="3.40.50.300">
    <property type="entry name" value="P-loop containing nucleotide triphosphate hydrolases"/>
    <property type="match status" value="1"/>
</dbReference>
<dbReference type="STRING" id="690879.TSACC_23337"/>
<keyword evidence="8" id="KW-0175">Coiled coil</keyword>
<evidence type="ECO:0000313" key="14">
    <source>
        <dbReference type="Proteomes" id="UP000076023"/>
    </source>
</evidence>
<feature type="transmembrane region" description="Helical" evidence="9">
    <location>
        <begin position="432"/>
        <end position="452"/>
    </location>
</feature>
<evidence type="ECO:0000256" key="6">
    <source>
        <dbReference type="ARBA" id="ARBA00022989"/>
    </source>
</evidence>
<keyword evidence="14" id="KW-1185">Reference proteome</keyword>
<protein>
    <submittedName>
        <fullName evidence="13">Capsular exopolysaccharide family</fullName>
    </submittedName>
</protein>
<feature type="domain" description="Polysaccharide chain length determinant N-terminal" evidence="11">
    <location>
        <begin position="34"/>
        <end position="116"/>
    </location>
</feature>
<reference evidence="14" key="1">
    <citation type="journal article" date="2017" name="Genome Announc.">
        <title>Draft Genome Sequence of Terrimicrobium sacchariphilum NM-5T, a Facultative Anaerobic Soil Bacterium of the Class Spartobacteria.</title>
        <authorList>
            <person name="Qiu Y.L."/>
            <person name="Tourlousse D.M."/>
            <person name="Matsuura N."/>
            <person name="Ohashi A."/>
            <person name="Sekiguchi Y."/>
        </authorList>
    </citation>
    <scope>NUCLEOTIDE SEQUENCE [LARGE SCALE GENOMIC DNA]</scope>
    <source>
        <strain evidence="14">NM-5</strain>
    </source>
</reference>
<evidence type="ECO:0000256" key="4">
    <source>
        <dbReference type="ARBA" id="ARBA00022741"/>
    </source>
</evidence>
<evidence type="ECO:0000259" key="10">
    <source>
        <dbReference type="Pfam" id="PF01656"/>
    </source>
</evidence>
<accession>A0A146GCJ0</accession>
<keyword evidence="3 9" id="KW-0812">Transmembrane</keyword>
<comment type="caution">
    <text evidence="13">The sequence shown here is derived from an EMBL/GenBank/DDBJ whole genome shotgun (WGS) entry which is preliminary data.</text>
</comment>
<dbReference type="GO" id="GO:0004713">
    <property type="term" value="F:protein tyrosine kinase activity"/>
    <property type="evidence" value="ECO:0007669"/>
    <property type="project" value="TreeGrafter"/>
</dbReference>
<keyword evidence="5" id="KW-0067">ATP-binding</keyword>
<evidence type="ECO:0000256" key="9">
    <source>
        <dbReference type="SAM" id="Phobius"/>
    </source>
</evidence>
<dbReference type="OrthoDB" id="9775724at2"/>
<dbReference type="InterPro" id="IPR005702">
    <property type="entry name" value="Wzc-like_C"/>
</dbReference>
<dbReference type="NCBIfam" id="TIGR01007">
    <property type="entry name" value="eps_fam"/>
    <property type="match status" value="1"/>
</dbReference>
<dbReference type="GO" id="GO:0005524">
    <property type="term" value="F:ATP binding"/>
    <property type="evidence" value="ECO:0007669"/>
    <property type="project" value="UniProtKB-KW"/>
</dbReference>
<dbReference type="Proteomes" id="UP000076023">
    <property type="component" value="Unassembled WGS sequence"/>
</dbReference>